<reference evidence="3" key="1">
    <citation type="journal article" date="2019" name="Int. J. Syst. Evol. Microbiol.">
        <title>The Global Catalogue of Microorganisms (GCM) 10K type strain sequencing project: providing services to taxonomists for standard genome sequencing and annotation.</title>
        <authorList>
            <consortium name="The Broad Institute Genomics Platform"/>
            <consortium name="The Broad Institute Genome Sequencing Center for Infectious Disease"/>
            <person name="Wu L."/>
            <person name="Ma J."/>
        </authorList>
    </citation>
    <scope>NUCLEOTIDE SEQUENCE [LARGE SCALE GENOMIC DNA]</scope>
    <source>
        <strain evidence="3">JCM 4147</strain>
    </source>
</reference>
<dbReference type="Proteomes" id="UP001596200">
    <property type="component" value="Unassembled WGS sequence"/>
</dbReference>
<dbReference type="RefSeq" id="WP_344516188.1">
    <property type="nucleotide sequence ID" value="NZ_BAAATU010000037.1"/>
</dbReference>
<organism evidence="2 3">
    <name type="scientific">Streptomyces pulveraceus</name>
    <dbReference type="NCBI Taxonomy" id="68258"/>
    <lineage>
        <taxon>Bacteria</taxon>
        <taxon>Bacillati</taxon>
        <taxon>Actinomycetota</taxon>
        <taxon>Actinomycetes</taxon>
        <taxon>Kitasatosporales</taxon>
        <taxon>Streptomycetaceae</taxon>
        <taxon>Streptomyces</taxon>
    </lineage>
</organism>
<comment type="caution">
    <text evidence="2">The sequence shown here is derived from an EMBL/GenBank/DDBJ whole genome shotgun (WGS) entry which is preliminary data.</text>
</comment>
<evidence type="ECO:0000256" key="1">
    <source>
        <dbReference type="SAM" id="MobiDB-lite"/>
    </source>
</evidence>
<proteinExistence type="predicted"/>
<evidence type="ECO:0000313" key="3">
    <source>
        <dbReference type="Proteomes" id="UP001596200"/>
    </source>
</evidence>
<sequence>MTEVDWAAWSEAPTSLSPVAEDEVIRAANDLAKAMAAVGAQAHRRDQDGERRHPQIRLADARSAFVDAARRSLDRERPPARARRGGRFAAEPTDPSHS</sequence>
<name>A0ABW1GHP0_9ACTN</name>
<gene>
    <name evidence="2" type="ORF">ACFP1B_05130</name>
</gene>
<dbReference type="EMBL" id="JBHSPU010000005">
    <property type="protein sequence ID" value="MFC5912814.1"/>
    <property type="molecule type" value="Genomic_DNA"/>
</dbReference>
<protein>
    <submittedName>
        <fullName evidence="2">Uncharacterized protein</fullName>
    </submittedName>
</protein>
<feature type="region of interest" description="Disordered" evidence="1">
    <location>
        <begin position="70"/>
        <end position="98"/>
    </location>
</feature>
<accession>A0ABW1GHP0</accession>
<keyword evidence="3" id="KW-1185">Reference proteome</keyword>
<evidence type="ECO:0000313" key="2">
    <source>
        <dbReference type="EMBL" id="MFC5912814.1"/>
    </source>
</evidence>
<feature type="compositionally biased region" description="Basic and acidic residues" evidence="1">
    <location>
        <begin position="70"/>
        <end position="79"/>
    </location>
</feature>